<dbReference type="CDD" id="cd08010">
    <property type="entry name" value="MltG_like"/>
    <property type="match status" value="1"/>
</dbReference>
<protein>
    <recommendedName>
        <fullName evidence="7">Endolytic murein transglycosylase</fullName>
        <ecNumber evidence="7">4.2.2.29</ecNumber>
    </recommendedName>
    <alternativeName>
        <fullName evidence="7">Peptidoglycan lytic transglycosylase</fullName>
    </alternativeName>
    <alternativeName>
        <fullName evidence="7">Peptidoglycan polymerization terminase</fullName>
    </alternativeName>
</protein>
<comment type="caution">
    <text evidence="8">The sequence shown here is derived from an EMBL/GenBank/DDBJ whole genome shotgun (WGS) entry which is preliminary data.</text>
</comment>
<evidence type="ECO:0000256" key="6">
    <source>
        <dbReference type="ARBA" id="ARBA00023316"/>
    </source>
</evidence>
<dbReference type="EMBL" id="MHNC01000022">
    <property type="protein sequence ID" value="OGZ38605.1"/>
    <property type="molecule type" value="Genomic_DNA"/>
</dbReference>
<organism evidence="8 9">
    <name type="scientific">Candidatus Portnoybacteria bacterium RIFCSPHIGHO2_12_FULL_40_11</name>
    <dbReference type="NCBI Taxonomy" id="1801998"/>
    <lineage>
        <taxon>Bacteria</taxon>
        <taxon>Candidatus Portnoyibacteriota</taxon>
    </lineage>
</organism>
<dbReference type="GO" id="GO:0071555">
    <property type="term" value="P:cell wall organization"/>
    <property type="evidence" value="ECO:0007669"/>
    <property type="project" value="UniProtKB-KW"/>
</dbReference>
<evidence type="ECO:0000256" key="3">
    <source>
        <dbReference type="ARBA" id="ARBA00022989"/>
    </source>
</evidence>
<dbReference type="AlphaFoldDB" id="A0A1G2FKK3"/>
<keyword evidence="5 7" id="KW-0456">Lyase</keyword>
<accession>A0A1G2FKK3</accession>
<name>A0A1G2FKK3_9BACT</name>
<dbReference type="GO" id="GO:0009252">
    <property type="term" value="P:peptidoglycan biosynthetic process"/>
    <property type="evidence" value="ECO:0007669"/>
    <property type="project" value="UniProtKB-UniRule"/>
</dbReference>
<feature type="transmembrane region" description="Helical" evidence="7">
    <location>
        <begin position="7"/>
        <end position="26"/>
    </location>
</feature>
<dbReference type="GO" id="GO:0005886">
    <property type="term" value="C:plasma membrane"/>
    <property type="evidence" value="ECO:0007669"/>
    <property type="project" value="UniProtKB-SubCell"/>
</dbReference>
<keyword evidence="4 7" id="KW-0472">Membrane</keyword>
<proteinExistence type="inferred from homology"/>
<comment type="subcellular location">
    <subcellularLocation>
        <location evidence="7">Cell membrane</location>
        <topology evidence="7">Single-pass membrane protein</topology>
    </subcellularLocation>
</comment>
<feature type="site" description="Important for catalytic activity" evidence="7">
    <location>
        <position position="219"/>
    </location>
</feature>
<keyword evidence="6 7" id="KW-0961">Cell wall biogenesis/degradation</keyword>
<evidence type="ECO:0000313" key="9">
    <source>
        <dbReference type="Proteomes" id="UP000177247"/>
    </source>
</evidence>
<dbReference type="GO" id="GO:0008932">
    <property type="term" value="F:lytic endotransglycosylase activity"/>
    <property type="evidence" value="ECO:0007669"/>
    <property type="project" value="UniProtKB-UniRule"/>
</dbReference>
<evidence type="ECO:0000256" key="1">
    <source>
        <dbReference type="ARBA" id="ARBA00022475"/>
    </source>
</evidence>
<comment type="function">
    <text evidence="7">Functions as a peptidoglycan terminase that cleaves nascent peptidoglycan strands endolytically to terminate their elongation.</text>
</comment>
<keyword evidence="3 7" id="KW-1133">Transmembrane helix</keyword>
<evidence type="ECO:0000256" key="7">
    <source>
        <dbReference type="HAMAP-Rule" id="MF_02065"/>
    </source>
</evidence>
<keyword evidence="2 7" id="KW-0812">Transmembrane</keyword>
<dbReference type="Pfam" id="PF02618">
    <property type="entry name" value="YceG"/>
    <property type="match status" value="1"/>
</dbReference>
<dbReference type="EC" id="4.2.2.29" evidence="7"/>
<sequence length="332" mass="37616">MNKYIKILLFLIIFSGLLTGGYFFILNQINTPVSGQFKEQSFVIEKGESLKEISEHLEKEGLINQDYWFKFYVLGKGWAGRLQAGEYVLSPSMSILEIAENLAEGKTISDISITIPEGFTLKQIDSRLTQVGLIDKGGLLNFNQKEFLILNSQFSISNLEGFLFPDTYKFRKDNSLEEIIRKILNNFDKKLSEDLRAEIQKQRKNIFEIITLASIVQNEALTNEEMPVIAGVFSNRLTIGLPLQSDATINYITGKNLRQPSIKDTEVNSLYNTYLHKGLPPGPISNPGLDAIKAAIYPQKTDYFYFLHPLNGPTVFSKTLKEHNSNKAKYLP</sequence>
<dbReference type="InterPro" id="IPR003770">
    <property type="entry name" value="MLTG-like"/>
</dbReference>
<comment type="catalytic activity">
    <reaction evidence="7">
        <text>a peptidoglycan chain = a peptidoglycan chain with N-acetyl-1,6-anhydromuramyl-[peptide] at the reducing end + a peptidoglycan chain with N-acetylglucosamine at the non-reducing end.</text>
        <dbReference type="EC" id="4.2.2.29"/>
    </reaction>
</comment>
<gene>
    <name evidence="7" type="primary">mltG</name>
    <name evidence="8" type="ORF">A3E90_01480</name>
</gene>
<evidence type="ECO:0000256" key="2">
    <source>
        <dbReference type="ARBA" id="ARBA00022692"/>
    </source>
</evidence>
<keyword evidence="1 7" id="KW-1003">Cell membrane</keyword>
<dbReference type="Proteomes" id="UP000177247">
    <property type="component" value="Unassembled WGS sequence"/>
</dbReference>
<dbReference type="Gene3D" id="3.30.1490.480">
    <property type="entry name" value="Endolytic murein transglycosylase"/>
    <property type="match status" value="2"/>
</dbReference>
<reference evidence="8 9" key="1">
    <citation type="journal article" date="2016" name="Nat. Commun.">
        <title>Thousands of microbial genomes shed light on interconnected biogeochemical processes in an aquifer system.</title>
        <authorList>
            <person name="Anantharaman K."/>
            <person name="Brown C.T."/>
            <person name="Hug L.A."/>
            <person name="Sharon I."/>
            <person name="Castelle C.J."/>
            <person name="Probst A.J."/>
            <person name="Thomas B.C."/>
            <person name="Singh A."/>
            <person name="Wilkins M.J."/>
            <person name="Karaoz U."/>
            <person name="Brodie E.L."/>
            <person name="Williams K.H."/>
            <person name="Hubbard S.S."/>
            <person name="Banfield J.F."/>
        </authorList>
    </citation>
    <scope>NUCLEOTIDE SEQUENCE [LARGE SCALE GENOMIC DNA]</scope>
</reference>
<dbReference type="PANTHER" id="PTHR30518:SF2">
    <property type="entry name" value="ENDOLYTIC MUREIN TRANSGLYCOSYLASE"/>
    <property type="match status" value="1"/>
</dbReference>
<dbReference type="Gene3D" id="3.30.160.60">
    <property type="entry name" value="Classic Zinc Finger"/>
    <property type="match status" value="1"/>
</dbReference>
<dbReference type="NCBIfam" id="TIGR00247">
    <property type="entry name" value="endolytic transglycosylase MltG"/>
    <property type="match status" value="1"/>
</dbReference>
<evidence type="ECO:0000256" key="5">
    <source>
        <dbReference type="ARBA" id="ARBA00023239"/>
    </source>
</evidence>
<evidence type="ECO:0000256" key="4">
    <source>
        <dbReference type="ARBA" id="ARBA00023136"/>
    </source>
</evidence>
<dbReference type="PANTHER" id="PTHR30518">
    <property type="entry name" value="ENDOLYTIC MUREIN TRANSGLYCOSYLASE"/>
    <property type="match status" value="1"/>
</dbReference>
<dbReference type="HAMAP" id="MF_02065">
    <property type="entry name" value="MltG"/>
    <property type="match status" value="1"/>
</dbReference>
<comment type="similarity">
    <text evidence="7">Belongs to the transglycosylase MltG family.</text>
</comment>
<evidence type="ECO:0000313" key="8">
    <source>
        <dbReference type="EMBL" id="OGZ38605.1"/>
    </source>
</evidence>